<comment type="caution">
    <text evidence="1">The sequence shown here is derived from an EMBL/GenBank/DDBJ whole genome shotgun (WGS) entry which is preliminary data.</text>
</comment>
<name>A0ABV7YJF9_9ACTN</name>
<protein>
    <submittedName>
        <fullName evidence="1">DUF3800 domain-containing protein</fullName>
    </submittedName>
</protein>
<dbReference type="Pfam" id="PF12686">
    <property type="entry name" value="DUF3800"/>
    <property type="match status" value="1"/>
</dbReference>
<evidence type="ECO:0000313" key="1">
    <source>
        <dbReference type="EMBL" id="MFC3764766.1"/>
    </source>
</evidence>
<gene>
    <name evidence="1" type="ORF">ACFOUW_28275</name>
</gene>
<sequence length="228" mass="26383">MPPVVRLFYVDDSGAEHTGWVVYAWIECTAAGWRDGLLDWLELRRALYADHQIPADYELHATKFVGGRGNPSLDPDWNRQKHLRSLVAEQALQTIGESRHVRVGSVFRRTNARGFQYAQEAADLYAMLIRHLDERLSRVGELGFVIVDGDGRDASYFAPHRALSLTRRQILEDPFFQDSHRSQWVQMADLVAYAVYQHLLRHPGKTFTWRWYETYLRTNDVNKGPLAL</sequence>
<evidence type="ECO:0000313" key="2">
    <source>
        <dbReference type="Proteomes" id="UP001595699"/>
    </source>
</evidence>
<accession>A0ABV7YJF9</accession>
<dbReference type="InterPro" id="IPR024524">
    <property type="entry name" value="DUF3800"/>
</dbReference>
<proteinExistence type="predicted"/>
<keyword evidence="2" id="KW-1185">Reference proteome</keyword>
<dbReference type="RefSeq" id="WP_205121584.1">
    <property type="nucleotide sequence ID" value="NZ_JAFBCM010000001.1"/>
</dbReference>
<reference evidence="2" key="1">
    <citation type="journal article" date="2019" name="Int. J. Syst. Evol. Microbiol.">
        <title>The Global Catalogue of Microorganisms (GCM) 10K type strain sequencing project: providing services to taxonomists for standard genome sequencing and annotation.</title>
        <authorList>
            <consortium name="The Broad Institute Genomics Platform"/>
            <consortium name="The Broad Institute Genome Sequencing Center for Infectious Disease"/>
            <person name="Wu L."/>
            <person name="Ma J."/>
        </authorList>
    </citation>
    <scope>NUCLEOTIDE SEQUENCE [LARGE SCALE GENOMIC DNA]</scope>
    <source>
        <strain evidence="2">CGMCC 4.7241</strain>
    </source>
</reference>
<dbReference type="EMBL" id="JBHRZH010000033">
    <property type="protein sequence ID" value="MFC3764766.1"/>
    <property type="molecule type" value="Genomic_DNA"/>
</dbReference>
<dbReference type="Proteomes" id="UP001595699">
    <property type="component" value="Unassembled WGS sequence"/>
</dbReference>
<organism evidence="1 2">
    <name type="scientific">Tenggerimyces flavus</name>
    <dbReference type="NCBI Taxonomy" id="1708749"/>
    <lineage>
        <taxon>Bacteria</taxon>
        <taxon>Bacillati</taxon>
        <taxon>Actinomycetota</taxon>
        <taxon>Actinomycetes</taxon>
        <taxon>Propionibacteriales</taxon>
        <taxon>Nocardioidaceae</taxon>
        <taxon>Tenggerimyces</taxon>
    </lineage>
</organism>